<dbReference type="RefSeq" id="WP_078488056.1">
    <property type="nucleotide sequence ID" value="NZ_MPRJ01000086.1"/>
</dbReference>
<organism evidence="1 2">
    <name type="scientific">Solemya velesiana gill symbiont</name>
    <dbReference type="NCBI Taxonomy" id="1918948"/>
    <lineage>
        <taxon>Bacteria</taxon>
        <taxon>Pseudomonadati</taxon>
        <taxon>Pseudomonadota</taxon>
        <taxon>Gammaproteobacteria</taxon>
        <taxon>sulfur-oxidizing symbionts</taxon>
    </lineage>
</organism>
<comment type="caution">
    <text evidence="1">The sequence shown here is derived from an EMBL/GenBank/DDBJ whole genome shotgun (WGS) entry which is preliminary data.</text>
</comment>
<proteinExistence type="predicted"/>
<name>A0A1T2KS15_9GAMM</name>
<dbReference type="AlphaFoldDB" id="A0A1T2KS15"/>
<evidence type="ECO:0000313" key="1">
    <source>
        <dbReference type="EMBL" id="OOZ35653.1"/>
    </source>
</evidence>
<keyword evidence="2" id="KW-1185">Reference proteome</keyword>
<dbReference type="Proteomes" id="UP000190896">
    <property type="component" value="Unassembled WGS sequence"/>
</dbReference>
<dbReference type="OrthoDB" id="5597089at2"/>
<accession>A0A1T2KS15</accession>
<dbReference type="InterPro" id="IPR021936">
    <property type="entry name" value="DUF3549"/>
</dbReference>
<gene>
    <name evidence="1" type="ORF">BOW51_10995</name>
</gene>
<dbReference type="EMBL" id="MPRJ01000086">
    <property type="protein sequence ID" value="OOZ35653.1"/>
    <property type="molecule type" value="Genomic_DNA"/>
</dbReference>
<evidence type="ECO:0008006" key="3">
    <source>
        <dbReference type="Google" id="ProtNLM"/>
    </source>
</evidence>
<protein>
    <recommendedName>
        <fullName evidence="3">DUF3549 domain-containing protein</fullName>
    </recommendedName>
</protein>
<sequence>MTEDNPISTITEFLEATGARLRIFDMGRRITKITRDQFLQFEKNELPYPYPMQQQGWFALLFQDDKREIEPFIWFLRFPLDEQGKLLQAARDDFMHRLVERVSENLQATESSEKLDAVLKDNPYTFKPRDDRMAVFHAQATRPLKQPPSQYFEHAKQYFSGELGLDQWSFVGYQGIAEIASLQADKEIEQMLVTTIPELPDRPLEALCHCLENEPLTMAVTRAVWERMKRLLSEPDPNVMLVAACIRAVSCSQSHNLKQELISTALAHDSATKVELLAAISGRAWEILQDETIRRQYLERLAENNEGQEFFNQCLSDLLFLPGMRAPLLGALRDPERSERLSQAIGALFQRIQNQ</sequence>
<evidence type="ECO:0000313" key="2">
    <source>
        <dbReference type="Proteomes" id="UP000190896"/>
    </source>
</evidence>
<reference evidence="1 2" key="1">
    <citation type="submission" date="2016-11" db="EMBL/GenBank/DDBJ databases">
        <title>Mixed transmission modes and dynamic genome evolution in an obligate animal-bacterial symbiosis.</title>
        <authorList>
            <person name="Russell S.L."/>
            <person name="Corbett-Detig R.B."/>
            <person name="Cavanaugh C.M."/>
        </authorList>
    </citation>
    <scope>NUCLEOTIDE SEQUENCE [LARGE SCALE GENOMIC DNA]</scope>
    <source>
        <strain evidence="1">Se-Cadez</strain>
    </source>
</reference>
<dbReference type="Pfam" id="PF12069">
    <property type="entry name" value="DUF3549"/>
    <property type="match status" value="1"/>
</dbReference>